<reference evidence="2 3" key="1">
    <citation type="submission" date="2018-11" db="EMBL/GenBank/DDBJ databases">
        <authorList>
            <consortium name="Pathogen Informatics"/>
        </authorList>
    </citation>
    <scope>NUCLEOTIDE SEQUENCE [LARGE SCALE GENOMIC DNA]</scope>
    <source>
        <strain evidence="2 3">Zambia</strain>
    </source>
</reference>
<feature type="region of interest" description="Disordered" evidence="1">
    <location>
        <begin position="1"/>
        <end position="92"/>
    </location>
</feature>
<evidence type="ECO:0000256" key="1">
    <source>
        <dbReference type="SAM" id="MobiDB-lite"/>
    </source>
</evidence>
<gene>
    <name evidence="2" type="ORF">SMRZ_LOCUS16676</name>
</gene>
<feature type="compositionally biased region" description="Basic residues" evidence="1">
    <location>
        <begin position="62"/>
        <end position="79"/>
    </location>
</feature>
<protein>
    <submittedName>
        <fullName evidence="2">Uncharacterized protein</fullName>
    </submittedName>
</protein>
<dbReference type="AlphaFoldDB" id="A0A183MKV1"/>
<keyword evidence="3" id="KW-1185">Reference proteome</keyword>
<feature type="compositionally biased region" description="Basic and acidic residues" evidence="1">
    <location>
        <begin position="80"/>
        <end position="92"/>
    </location>
</feature>
<dbReference type="Proteomes" id="UP000277204">
    <property type="component" value="Unassembled WGS sequence"/>
</dbReference>
<name>A0A183MKV1_9TREM</name>
<feature type="compositionally biased region" description="Basic and acidic residues" evidence="1">
    <location>
        <begin position="19"/>
        <end position="47"/>
    </location>
</feature>
<accession>A0A183MKV1</accession>
<sequence>MQNTSDPLAKHYQQPPTVRENKPDPGKRRSQEELLEMDRIHIEESTQLHHKTSSHMEPSRPKERRKTKEHIKLVNRNRHEKNEQELDGTRKEVRGQSGLENAAPLEVTGITSIVDLYRMIGGQITLDGNGVTNQLTSTSHLMVNILRGLHQGTIDALKTIQHKGRYYRNILVKVDTSESKITAACFSPWHKINGCAFGRR</sequence>
<evidence type="ECO:0000313" key="2">
    <source>
        <dbReference type="EMBL" id="VDP21674.1"/>
    </source>
</evidence>
<organism evidence="2 3">
    <name type="scientific">Schistosoma margrebowiei</name>
    <dbReference type="NCBI Taxonomy" id="48269"/>
    <lineage>
        <taxon>Eukaryota</taxon>
        <taxon>Metazoa</taxon>
        <taxon>Spiralia</taxon>
        <taxon>Lophotrochozoa</taxon>
        <taxon>Platyhelminthes</taxon>
        <taxon>Trematoda</taxon>
        <taxon>Digenea</taxon>
        <taxon>Strigeidida</taxon>
        <taxon>Schistosomatoidea</taxon>
        <taxon>Schistosomatidae</taxon>
        <taxon>Schistosoma</taxon>
    </lineage>
</organism>
<evidence type="ECO:0000313" key="3">
    <source>
        <dbReference type="Proteomes" id="UP000277204"/>
    </source>
</evidence>
<proteinExistence type="predicted"/>
<dbReference type="EMBL" id="UZAI01017195">
    <property type="protein sequence ID" value="VDP21674.1"/>
    <property type="molecule type" value="Genomic_DNA"/>
</dbReference>